<comment type="subcellular location">
    <subcellularLocation>
        <location evidence="1">Membrane</location>
    </subcellularLocation>
</comment>
<feature type="domain" description="Penicillin-binding protein transpeptidase" evidence="4">
    <location>
        <begin position="250"/>
        <end position="562"/>
    </location>
</feature>
<reference evidence="6" key="2">
    <citation type="submission" date="2022-01" db="EMBL/GenBank/DDBJ databases">
        <authorList>
            <person name="Zivanovic Y."/>
            <person name="Moreira D."/>
            <person name="Lopez-Garcia P."/>
        </authorList>
    </citation>
    <scope>NUCLEOTIDE SEQUENCE</scope>
    <source>
        <strain evidence="6">G9</strain>
    </source>
</reference>
<evidence type="ECO:0000256" key="3">
    <source>
        <dbReference type="ARBA" id="ARBA00023136"/>
    </source>
</evidence>
<dbReference type="InterPro" id="IPR050515">
    <property type="entry name" value="Beta-lactam/transpept"/>
</dbReference>
<keyword evidence="7" id="KW-1185">Reference proteome</keyword>
<comment type="caution">
    <text evidence="6">The sequence shown here is derived from an EMBL/GenBank/DDBJ whole genome shotgun (WGS) entry which is preliminary data.</text>
</comment>
<organism evidence="6 7">
    <name type="scientific">Candidatus Synechococcus calcipolaris G9</name>
    <dbReference type="NCBI Taxonomy" id="1497997"/>
    <lineage>
        <taxon>Bacteria</taxon>
        <taxon>Bacillati</taxon>
        <taxon>Cyanobacteriota</taxon>
        <taxon>Cyanophyceae</taxon>
        <taxon>Synechococcales</taxon>
        <taxon>Synechococcaceae</taxon>
        <taxon>Synechococcus</taxon>
    </lineage>
</organism>
<dbReference type="InterPro" id="IPR036138">
    <property type="entry name" value="PBP_dimer_sf"/>
</dbReference>
<dbReference type="Proteomes" id="UP001154265">
    <property type="component" value="Unassembled WGS sequence"/>
</dbReference>
<accession>A0ABT6EV59</accession>
<dbReference type="InterPro" id="IPR005311">
    <property type="entry name" value="PBP_dimer"/>
</dbReference>
<proteinExistence type="inferred from homology"/>
<dbReference type="Gene3D" id="3.40.710.10">
    <property type="entry name" value="DD-peptidase/beta-lactamase superfamily"/>
    <property type="match status" value="1"/>
</dbReference>
<protein>
    <submittedName>
        <fullName evidence="6">Penicillin-binding protein 2</fullName>
    </submittedName>
</protein>
<sequence length="588" mass="64855">MAVGLSSSSESLLRWRLRFVSLFLLTVTSLVVGRLTYLQVVQGPILADKAREQQQQETPPTLARYPISDRRGTLLALDRPVFNLFAHPIQFSEPPEEIAAQVAPLLDVPVSGLEEQLRVAPTGIPIAYDVTESVASQIRNLYLDGLEFNQSWQRIYPQQELMAGIIGYVDREHQGQAGLEFSQNEFFQAPPEQPVLSSDALGQWLPELAPEDPQLLTQGYGIRLSLDSRLQRTARQSLRQQLQKFNAKRGTVIVLNSQTGAILSLVSEPSYNPTHYYRADPALFRNWAISDLYEPGSTFKPINTAIALELRGITPTTVLPDEGRITVGGWPVQNNDFSQVGGRGSLSISQILSYSSNVAMVHMMNRIPARHYYRYLDRLGLNKPIGSDLPFETAAQLKPARQFIDYPIEPATTSFGQGFSLTPLHLAQLLGTIANGGELVVPYTVEGLYDHQGRLKQPLKRPQPRRVFSTSTSRYVLNMMGDVVRSGTGKGAQIPGYRLGGKTGTAQKAIGGTYSNQRITSFAAIFPLESPRYVVLTVVDEPQGDDAYGSTVAIPVVKSVLESLITIEGIPPSHPEELRRSPPQTPSP</sequence>
<dbReference type="EMBL" id="JAKKUT010000001">
    <property type="protein sequence ID" value="MDG2989716.1"/>
    <property type="molecule type" value="Genomic_DNA"/>
</dbReference>
<evidence type="ECO:0000256" key="1">
    <source>
        <dbReference type="ARBA" id="ARBA00004370"/>
    </source>
</evidence>
<dbReference type="Gene3D" id="3.30.450.330">
    <property type="match status" value="1"/>
</dbReference>
<keyword evidence="3" id="KW-0472">Membrane</keyword>
<evidence type="ECO:0000313" key="7">
    <source>
        <dbReference type="Proteomes" id="UP001154265"/>
    </source>
</evidence>
<dbReference type="PANTHER" id="PTHR30627:SF1">
    <property type="entry name" value="PEPTIDOGLYCAN D,D-TRANSPEPTIDASE FTSI"/>
    <property type="match status" value="1"/>
</dbReference>
<gene>
    <name evidence="6" type="ORF">L3556_02020</name>
</gene>
<dbReference type="Pfam" id="PF03717">
    <property type="entry name" value="PBP_dimer"/>
    <property type="match status" value="1"/>
</dbReference>
<feature type="domain" description="Penicillin-binding protein dimerisation" evidence="5">
    <location>
        <begin position="66"/>
        <end position="174"/>
    </location>
</feature>
<evidence type="ECO:0000259" key="5">
    <source>
        <dbReference type="Pfam" id="PF03717"/>
    </source>
</evidence>
<dbReference type="PANTHER" id="PTHR30627">
    <property type="entry name" value="PEPTIDOGLYCAN D,D-TRANSPEPTIDASE"/>
    <property type="match status" value="1"/>
</dbReference>
<dbReference type="RefSeq" id="WP_277865631.1">
    <property type="nucleotide sequence ID" value="NZ_JAKKUT010000001.1"/>
</dbReference>
<evidence type="ECO:0000256" key="2">
    <source>
        <dbReference type="ARBA" id="ARBA00007171"/>
    </source>
</evidence>
<dbReference type="Pfam" id="PF00905">
    <property type="entry name" value="Transpeptidase"/>
    <property type="match status" value="1"/>
</dbReference>
<evidence type="ECO:0000259" key="4">
    <source>
        <dbReference type="Pfam" id="PF00905"/>
    </source>
</evidence>
<dbReference type="SUPFAM" id="SSF56601">
    <property type="entry name" value="beta-lactamase/transpeptidase-like"/>
    <property type="match status" value="1"/>
</dbReference>
<dbReference type="SUPFAM" id="SSF56519">
    <property type="entry name" value="Penicillin binding protein dimerisation domain"/>
    <property type="match status" value="1"/>
</dbReference>
<reference evidence="6" key="1">
    <citation type="journal article" date="2022" name="Genome Biol. Evol.">
        <title>A New Gene Family Diagnostic for Intracellular Biomineralization of Amorphous Ca Carbonates by Cyanobacteria.</title>
        <authorList>
            <person name="Benzerara K."/>
            <person name="Duprat E."/>
            <person name="Bitard-Feildel T."/>
            <person name="Caumes G."/>
            <person name="Cassier-Chauvat C."/>
            <person name="Chauvat F."/>
            <person name="Dezi M."/>
            <person name="Diop S.I."/>
            <person name="Gaschignard G."/>
            <person name="Gorgen S."/>
            <person name="Gugger M."/>
            <person name="Lopez-Garcia P."/>
            <person name="Millet M."/>
            <person name="Skouri-Panet F."/>
            <person name="Moreira D."/>
            <person name="Callebaut I."/>
        </authorList>
    </citation>
    <scope>NUCLEOTIDE SEQUENCE</scope>
    <source>
        <strain evidence="6">G9</strain>
    </source>
</reference>
<name>A0ABT6EV59_9SYNE</name>
<comment type="similarity">
    <text evidence="2">Belongs to the transpeptidase family.</text>
</comment>
<dbReference type="Gene3D" id="3.90.1310.10">
    <property type="entry name" value="Penicillin-binding protein 2a (Domain 2)"/>
    <property type="match status" value="1"/>
</dbReference>
<dbReference type="InterPro" id="IPR012338">
    <property type="entry name" value="Beta-lactam/transpept-like"/>
</dbReference>
<evidence type="ECO:0000313" key="6">
    <source>
        <dbReference type="EMBL" id="MDG2989716.1"/>
    </source>
</evidence>
<dbReference type="InterPro" id="IPR001460">
    <property type="entry name" value="PCN-bd_Tpept"/>
</dbReference>